<organism evidence="2 3">
    <name type="scientific">Candidatus Minimicrobia naudis</name>
    <dbReference type="NCBI Taxonomy" id="2841263"/>
    <lineage>
        <taxon>Bacteria</taxon>
        <taxon>Candidatus Saccharimonadota</taxon>
        <taxon>Candidatus Saccharimonadota incertae sedis</taxon>
        <taxon>Candidatus Minimicrobia</taxon>
    </lineage>
</organism>
<gene>
    <name evidence="2" type="ORF">KOY48_03850</name>
</gene>
<name>A0A8F1MBV4_9BACT</name>
<evidence type="ECO:0000313" key="2">
    <source>
        <dbReference type="EMBL" id="QWQ32007.1"/>
    </source>
</evidence>
<accession>A0A8F1MBV4</accession>
<dbReference type="AlphaFoldDB" id="A0A8F1MBV4"/>
<evidence type="ECO:0000313" key="3">
    <source>
        <dbReference type="Proteomes" id="UP000679129"/>
    </source>
</evidence>
<feature type="region of interest" description="Disordered" evidence="1">
    <location>
        <begin position="28"/>
        <end position="60"/>
    </location>
</feature>
<sequence length="86" mass="8910">MLGSGGDYHRGATGFSADYPVNAKRITNRSGLGANDDDYQTGLDGCGAQTASQLDHRPDYDADFHAADRYADGAADDGAAEAIGRA</sequence>
<proteinExistence type="predicted"/>
<keyword evidence="3" id="KW-1185">Reference proteome</keyword>
<dbReference type="KEGG" id="mnd:KOY48_03850"/>
<protein>
    <submittedName>
        <fullName evidence="2">Uncharacterized protein</fullName>
    </submittedName>
</protein>
<reference evidence="2" key="1">
    <citation type="submission" date="2021-06" db="EMBL/GenBank/DDBJ databases">
        <title>An adapted protocol for Saccharibacteria cultivation: two new species join this phylum of Candidate Phyla Radiations.</title>
        <authorList>
            <person name="Ibrahim A."/>
            <person name="Maatouk M."/>
            <person name="Zgheib R."/>
            <person name="Haddad G."/>
            <person name="Bou Khalil J."/>
            <person name="Raoult D."/>
            <person name="Bittar F."/>
        </authorList>
    </citation>
    <scope>NUCLEOTIDE SEQUENCE</scope>
    <source>
        <strain evidence="2">IHU1</strain>
    </source>
</reference>
<dbReference type="EMBL" id="CP076460">
    <property type="protein sequence ID" value="QWQ32007.1"/>
    <property type="molecule type" value="Genomic_DNA"/>
</dbReference>
<evidence type="ECO:0000256" key="1">
    <source>
        <dbReference type="SAM" id="MobiDB-lite"/>
    </source>
</evidence>
<dbReference type="Proteomes" id="UP000679129">
    <property type="component" value="Chromosome"/>
</dbReference>